<dbReference type="RefSeq" id="WP_184814878.1">
    <property type="nucleotide sequence ID" value="NZ_JACHJQ010000008.1"/>
</dbReference>
<sequence length="177" mass="20066">MNTLRKRRLRKRCLARLRDLPLPTPFDVHTLCARVAEQRGRPILLVPAPGLTGVCGLWIATDTTDLICYESDTTRPHQDHIILHELSHILCDHYPISQTGELDTHTLFPHLDPTMVRAVLGRAGYTTHEEREAETLASLIRQHATTRPDGTPQTRLHDALDDTLDDTLNNDHRNHDG</sequence>
<dbReference type="EMBL" id="JACHJQ010000008">
    <property type="protein sequence ID" value="MBB4910849.1"/>
    <property type="molecule type" value="Genomic_DNA"/>
</dbReference>
<gene>
    <name evidence="2" type="ORF">FHR82_007108</name>
</gene>
<name>A0A7W7QCN7_9PSEU</name>
<proteinExistence type="predicted"/>
<feature type="region of interest" description="Disordered" evidence="1">
    <location>
        <begin position="143"/>
        <end position="177"/>
    </location>
</feature>
<reference evidence="2 3" key="1">
    <citation type="submission" date="2020-08" db="EMBL/GenBank/DDBJ databases">
        <title>Genomic Encyclopedia of Type Strains, Phase III (KMG-III): the genomes of soil and plant-associated and newly described type strains.</title>
        <authorList>
            <person name="Whitman W."/>
        </authorList>
    </citation>
    <scope>NUCLEOTIDE SEQUENCE [LARGE SCALE GENOMIC DNA]</scope>
    <source>
        <strain evidence="2 3">CECT 8960</strain>
    </source>
</reference>
<accession>A0A7W7QCN7</accession>
<keyword evidence="3" id="KW-1185">Reference proteome</keyword>
<evidence type="ECO:0000256" key="1">
    <source>
        <dbReference type="SAM" id="MobiDB-lite"/>
    </source>
</evidence>
<evidence type="ECO:0000313" key="3">
    <source>
        <dbReference type="Proteomes" id="UP000520767"/>
    </source>
</evidence>
<evidence type="ECO:0000313" key="2">
    <source>
        <dbReference type="EMBL" id="MBB4910849.1"/>
    </source>
</evidence>
<dbReference type="Proteomes" id="UP000520767">
    <property type="component" value="Unassembled WGS sequence"/>
</dbReference>
<organism evidence="2 3">
    <name type="scientific">Actinophytocola algeriensis</name>
    <dbReference type="NCBI Taxonomy" id="1768010"/>
    <lineage>
        <taxon>Bacteria</taxon>
        <taxon>Bacillati</taxon>
        <taxon>Actinomycetota</taxon>
        <taxon>Actinomycetes</taxon>
        <taxon>Pseudonocardiales</taxon>
        <taxon>Pseudonocardiaceae</taxon>
    </lineage>
</organism>
<dbReference type="AlphaFoldDB" id="A0A7W7QCN7"/>
<protein>
    <recommendedName>
        <fullName evidence="4">IrrE N-terminal-like domain-containing protein</fullName>
    </recommendedName>
</protein>
<evidence type="ECO:0008006" key="4">
    <source>
        <dbReference type="Google" id="ProtNLM"/>
    </source>
</evidence>
<comment type="caution">
    <text evidence="2">The sequence shown here is derived from an EMBL/GenBank/DDBJ whole genome shotgun (WGS) entry which is preliminary data.</text>
</comment>